<dbReference type="AlphaFoldDB" id="A0A382KNA6"/>
<feature type="region of interest" description="Disordered" evidence="1">
    <location>
        <begin position="46"/>
        <end position="65"/>
    </location>
</feature>
<accession>A0A382KNA6</accession>
<evidence type="ECO:0000313" key="2">
    <source>
        <dbReference type="EMBL" id="SVC26018.1"/>
    </source>
</evidence>
<sequence>MLTTTVQGRTWNFSHAIGHLSISAEGFLFPYSVVTTDSGFMYVLSRAPDPKEDDGNKRSQPNFKR</sequence>
<protein>
    <submittedName>
        <fullName evidence="2">Uncharacterized protein</fullName>
    </submittedName>
</protein>
<feature type="non-terminal residue" evidence="2">
    <location>
        <position position="65"/>
    </location>
</feature>
<dbReference type="EMBL" id="UINC01081812">
    <property type="protein sequence ID" value="SVC26018.1"/>
    <property type="molecule type" value="Genomic_DNA"/>
</dbReference>
<gene>
    <name evidence="2" type="ORF">METZ01_LOCUS278872</name>
</gene>
<feature type="compositionally biased region" description="Basic and acidic residues" evidence="1">
    <location>
        <begin position="48"/>
        <end position="57"/>
    </location>
</feature>
<organism evidence="2">
    <name type="scientific">marine metagenome</name>
    <dbReference type="NCBI Taxonomy" id="408172"/>
    <lineage>
        <taxon>unclassified sequences</taxon>
        <taxon>metagenomes</taxon>
        <taxon>ecological metagenomes</taxon>
    </lineage>
</organism>
<reference evidence="2" key="1">
    <citation type="submission" date="2018-05" db="EMBL/GenBank/DDBJ databases">
        <authorList>
            <person name="Lanie J.A."/>
            <person name="Ng W.-L."/>
            <person name="Kazmierczak K.M."/>
            <person name="Andrzejewski T.M."/>
            <person name="Davidsen T.M."/>
            <person name="Wayne K.J."/>
            <person name="Tettelin H."/>
            <person name="Glass J.I."/>
            <person name="Rusch D."/>
            <person name="Podicherti R."/>
            <person name="Tsui H.-C.T."/>
            <person name="Winkler M.E."/>
        </authorList>
    </citation>
    <scope>NUCLEOTIDE SEQUENCE</scope>
</reference>
<proteinExistence type="predicted"/>
<name>A0A382KNA6_9ZZZZ</name>
<evidence type="ECO:0000256" key="1">
    <source>
        <dbReference type="SAM" id="MobiDB-lite"/>
    </source>
</evidence>